<dbReference type="Proteomes" id="UP000273022">
    <property type="component" value="Unassembled WGS sequence"/>
</dbReference>
<name>A0A3A6TXI2_9GAMM</name>
<dbReference type="AlphaFoldDB" id="A0A3A6TXI2"/>
<evidence type="ECO:0000256" key="6">
    <source>
        <dbReference type="ARBA" id="ARBA00022840"/>
    </source>
</evidence>
<evidence type="ECO:0000313" key="15">
    <source>
        <dbReference type="EMBL" id="RJY19192.1"/>
    </source>
</evidence>
<gene>
    <name evidence="15" type="ORF">D5R81_01590</name>
</gene>
<dbReference type="Pfam" id="PF06733">
    <property type="entry name" value="DEAD_2"/>
    <property type="match status" value="1"/>
</dbReference>
<dbReference type="SMART" id="SM00491">
    <property type="entry name" value="HELICc2"/>
    <property type="match status" value="1"/>
</dbReference>
<evidence type="ECO:0000256" key="9">
    <source>
        <dbReference type="ARBA" id="ARBA00023125"/>
    </source>
</evidence>
<evidence type="ECO:0000256" key="8">
    <source>
        <dbReference type="ARBA" id="ARBA00023014"/>
    </source>
</evidence>
<dbReference type="PROSITE" id="PS51193">
    <property type="entry name" value="HELICASE_ATP_BIND_2"/>
    <property type="match status" value="1"/>
</dbReference>
<feature type="domain" description="Helicase ATP-binding" evidence="14">
    <location>
        <begin position="17"/>
        <end position="279"/>
    </location>
</feature>
<proteinExistence type="inferred from homology"/>
<dbReference type="GO" id="GO:0046872">
    <property type="term" value="F:metal ion binding"/>
    <property type="evidence" value="ECO:0007669"/>
    <property type="project" value="UniProtKB-KW"/>
</dbReference>
<dbReference type="InterPro" id="IPR011545">
    <property type="entry name" value="DEAD/DEAH_box_helicase_dom"/>
</dbReference>
<dbReference type="GO" id="GO:0043139">
    <property type="term" value="F:5'-3' DNA helicase activity"/>
    <property type="evidence" value="ECO:0007669"/>
    <property type="project" value="UniProtKB-EC"/>
</dbReference>
<dbReference type="InterPro" id="IPR045028">
    <property type="entry name" value="DinG/Rad3-like"/>
</dbReference>
<evidence type="ECO:0000259" key="14">
    <source>
        <dbReference type="PROSITE" id="PS51193"/>
    </source>
</evidence>
<dbReference type="OrthoDB" id="9805194at2"/>
<evidence type="ECO:0000256" key="13">
    <source>
        <dbReference type="ARBA" id="ARBA00048954"/>
    </source>
</evidence>
<reference evidence="15 16" key="1">
    <citation type="submission" date="2018-09" db="EMBL/GenBank/DDBJ databases">
        <title>Phylogeny of the Shewanellaceae, and recommendation for two new genera, Pseudoshewanella and Parashewanella.</title>
        <authorList>
            <person name="Wang G."/>
        </authorList>
    </citation>
    <scope>NUCLEOTIDE SEQUENCE [LARGE SCALE GENOMIC DNA]</scope>
    <source>
        <strain evidence="15 16">KCTC 22492</strain>
    </source>
</reference>
<dbReference type="SMART" id="SM00487">
    <property type="entry name" value="DEXDc"/>
    <property type="match status" value="1"/>
</dbReference>
<dbReference type="SUPFAM" id="SSF52540">
    <property type="entry name" value="P-loop containing nucleoside triphosphate hydrolases"/>
    <property type="match status" value="1"/>
</dbReference>
<comment type="catalytic activity">
    <reaction evidence="13">
        <text>ATP + H2O = ADP + phosphate + H(+)</text>
        <dbReference type="Rhea" id="RHEA:13065"/>
        <dbReference type="ChEBI" id="CHEBI:15377"/>
        <dbReference type="ChEBI" id="CHEBI:15378"/>
        <dbReference type="ChEBI" id="CHEBI:30616"/>
        <dbReference type="ChEBI" id="CHEBI:43474"/>
        <dbReference type="ChEBI" id="CHEBI:456216"/>
        <dbReference type="EC" id="5.6.2.3"/>
    </reaction>
</comment>
<comment type="caution">
    <text evidence="15">The sequence shown here is derived from an EMBL/GenBank/DDBJ whole genome shotgun (WGS) entry which is preliminary data.</text>
</comment>
<evidence type="ECO:0000256" key="10">
    <source>
        <dbReference type="ARBA" id="ARBA00023235"/>
    </source>
</evidence>
<evidence type="ECO:0000256" key="11">
    <source>
        <dbReference type="ARBA" id="ARBA00038058"/>
    </source>
</evidence>
<comment type="cofactor">
    <cofactor evidence="1">
        <name>[4Fe-4S] cluster</name>
        <dbReference type="ChEBI" id="CHEBI:49883"/>
    </cofactor>
</comment>
<keyword evidence="3" id="KW-0547">Nucleotide-binding</keyword>
<keyword evidence="9" id="KW-0238">DNA-binding</keyword>
<keyword evidence="4" id="KW-0378">Hydrolase</keyword>
<organism evidence="15 16">
    <name type="scientific">Parashewanella spongiae</name>
    <dbReference type="NCBI Taxonomy" id="342950"/>
    <lineage>
        <taxon>Bacteria</taxon>
        <taxon>Pseudomonadati</taxon>
        <taxon>Pseudomonadota</taxon>
        <taxon>Gammaproteobacteria</taxon>
        <taxon>Alteromonadales</taxon>
        <taxon>Shewanellaceae</taxon>
        <taxon>Parashewanella</taxon>
    </lineage>
</organism>
<keyword evidence="7" id="KW-0408">Iron</keyword>
<evidence type="ECO:0000256" key="2">
    <source>
        <dbReference type="ARBA" id="ARBA00022723"/>
    </source>
</evidence>
<evidence type="ECO:0000256" key="12">
    <source>
        <dbReference type="ARBA" id="ARBA00044969"/>
    </source>
</evidence>
<dbReference type="EMBL" id="QYYH01000006">
    <property type="protein sequence ID" value="RJY19192.1"/>
    <property type="molecule type" value="Genomic_DNA"/>
</dbReference>
<dbReference type="InterPro" id="IPR014013">
    <property type="entry name" value="Helic_SF1/SF2_ATP-bd_DinG/Rad3"/>
</dbReference>
<dbReference type="InterPro" id="IPR006555">
    <property type="entry name" value="ATP-dep_Helicase_C"/>
</dbReference>
<dbReference type="Pfam" id="PF13307">
    <property type="entry name" value="Helicase_C_2"/>
    <property type="match status" value="1"/>
</dbReference>
<dbReference type="Gene3D" id="3.40.50.300">
    <property type="entry name" value="P-loop containing nucleotide triphosphate hydrolases"/>
    <property type="match status" value="2"/>
</dbReference>
<dbReference type="Pfam" id="PF00270">
    <property type="entry name" value="DEAD"/>
    <property type="match status" value="1"/>
</dbReference>
<dbReference type="GO" id="GO:0005524">
    <property type="term" value="F:ATP binding"/>
    <property type="evidence" value="ECO:0007669"/>
    <property type="project" value="UniProtKB-KW"/>
</dbReference>
<dbReference type="GO" id="GO:0006281">
    <property type="term" value="P:DNA repair"/>
    <property type="evidence" value="ECO:0007669"/>
    <property type="project" value="TreeGrafter"/>
</dbReference>
<keyword evidence="16" id="KW-1185">Reference proteome</keyword>
<sequence>MKNLIGQVVEIFTENGSLSKGLKHFKFRSGQRDMAELVAESISKKHKLVIEAGTGIGKSYAYLIPAVLSGKKVIISTATKNLQKQLFDKDLPFTKKFLNKDIKVAILKGISNYLCHFKLEQEITETTCHSESVLDEFLRIKQWSLHTIDGDLDNLSTVSEQSIAIEKVRTNLYDCIGEHCHYYQNCFSRKAKTKAEESNILITNHHLLFSKVQSNFLSGSGVIGEAEVVIFDEAHSLPETISVMCGERISEKQIDTVITNLFDCYREHIGDSQIFEQALAKMNLSYMHWKKCFMSNYSGKVIVNSVLTHKERAVLLWEWVDNCTKFIGILRSLSGRSEEFDIRISSAVILLESLVSVLKSSDAEIVNFFDNTNNFVTFNSALLSVKGKFKQYFNEGVSCIFTSATLSYNKSLDEFSSRLGLSSCKSTIIESPFNFFAQTMLYVPRYNNEYTHKRENSTQITSNALLGICIELIKINQGRTFILCTSHNTVKHLASLLRNKIEFPLLVQGQAGKDTLLSKYKVLGNAVLIGTYSFWEGVDIKGRLLSNIIIEKLPFASPEEFFTKFRSARAAENGEDPFIETVLPQATLKLKQGIGRLIRHENDKGLITIFDERIVTHDYGKNFLLSIPEMNKTRSHSRAIEFLGK</sequence>
<evidence type="ECO:0000313" key="16">
    <source>
        <dbReference type="Proteomes" id="UP000273022"/>
    </source>
</evidence>
<evidence type="ECO:0000256" key="3">
    <source>
        <dbReference type="ARBA" id="ARBA00022741"/>
    </source>
</evidence>
<comment type="similarity">
    <text evidence="11">Belongs to the helicase family. DinG subfamily.</text>
</comment>
<evidence type="ECO:0000256" key="1">
    <source>
        <dbReference type="ARBA" id="ARBA00001966"/>
    </source>
</evidence>
<keyword evidence="5 15" id="KW-0347">Helicase</keyword>
<dbReference type="GO" id="GO:0051536">
    <property type="term" value="F:iron-sulfur cluster binding"/>
    <property type="evidence" value="ECO:0007669"/>
    <property type="project" value="UniProtKB-KW"/>
</dbReference>
<dbReference type="InterPro" id="IPR010614">
    <property type="entry name" value="RAD3-like_helicase_DEAD"/>
</dbReference>
<dbReference type="InterPro" id="IPR014001">
    <property type="entry name" value="Helicase_ATP-bd"/>
</dbReference>
<dbReference type="PANTHER" id="PTHR11472:SF34">
    <property type="entry name" value="REGULATOR OF TELOMERE ELONGATION HELICASE 1"/>
    <property type="match status" value="1"/>
</dbReference>
<keyword evidence="8" id="KW-0411">Iron-sulfur</keyword>
<keyword evidence="10" id="KW-0413">Isomerase</keyword>
<dbReference type="GO" id="GO:0003677">
    <property type="term" value="F:DNA binding"/>
    <property type="evidence" value="ECO:0007669"/>
    <property type="project" value="UniProtKB-KW"/>
</dbReference>
<dbReference type="RefSeq" id="WP_121851910.1">
    <property type="nucleotide sequence ID" value="NZ_CP037952.1"/>
</dbReference>
<dbReference type="PANTHER" id="PTHR11472">
    <property type="entry name" value="DNA REPAIR DEAD HELICASE RAD3/XP-D SUBFAMILY MEMBER"/>
    <property type="match status" value="1"/>
</dbReference>
<keyword evidence="6" id="KW-0067">ATP-binding</keyword>
<evidence type="ECO:0000256" key="5">
    <source>
        <dbReference type="ARBA" id="ARBA00022806"/>
    </source>
</evidence>
<evidence type="ECO:0000256" key="7">
    <source>
        <dbReference type="ARBA" id="ARBA00023004"/>
    </source>
</evidence>
<keyword evidence="2" id="KW-0479">Metal-binding</keyword>
<evidence type="ECO:0000256" key="4">
    <source>
        <dbReference type="ARBA" id="ARBA00022801"/>
    </source>
</evidence>
<dbReference type="GO" id="GO:0016818">
    <property type="term" value="F:hydrolase activity, acting on acid anhydrides, in phosphorus-containing anhydrides"/>
    <property type="evidence" value="ECO:0007669"/>
    <property type="project" value="InterPro"/>
</dbReference>
<protein>
    <recommendedName>
        <fullName evidence="12">DNA 5'-3' helicase</fullName>
        <ecNumber evidence="12">5.6.2.3</ecNumber>
    </recommendedName>
</protein>
<dbReference type="InterPro" id="IPR027417">
    <property type="entry name" value="P-loop_NTPase"/>
</dbReference>
<accession>A0A3A6TXI2</accession>
<dbReference type="EC" id="5.6.2.3" evidence="12"/>